<evidence type="ECO:0000256" key="6">
    <source>
        <dbReference type="ARBA" id="ARBA00023192"/>
    </source>
</evidence>
<dbReference type="SUPFAM" id="SSF53686">
    <property type="entry name" value="Tryptophan synthase beta subunit-like PLP-dependent enzymes"/>
    <property type="match status" value="1"/>
</dbReference>
<dbReference type="STRING" id="1344416.A0A139AUP3"/>
<dbReference type="InterPro" id="IPR001926">
    <property type="entry name" value="TrpB-like_PALP"/>
</dbReference>
<name>A0A139AUP3_GONPJ</name>
<feature type="modified residue" description="N6-(pyridoxal phosphate)lysine" evidence="8">
    <location>
        <position position="95"/>
    </location>
</feature>
<dbReference type="GO" id="GO:0004124">
    <property type="term" value="F:cysteine synthase activity"/>
    <property type="evidence" value="ECO:0007669"/>
    <property type="project" value="UniProtKB-UniRule"/>
</dbReference>
<feature type="binding site" evidence="7">
    <location>
        <begin position="227"/>
        <end position="231"/>
    </location>
    <ligand>
        <name>pyridoxal 5'-phosphate</name>
        <dbReference type="ChEBI" id="CHEBI:597326"/>
    </ligand>
</feature>
<dbReference type="InterPro" id="IPR036249">
    <property type="entry name" value="Thioredoxin-like_sf"/>
</dbReference>
<evidence type="ECO:0000256" key="5">
    <source>
        <dbReference type="ARBA" id="ARBA00022898"/>
    </source>
</evidence>
<organism evidence="12 13">
    <name type="scientific">Gonapodya prolifera (strain JEL478)</name>
    <name type="common">Monoblepharis prolifera</name>
    <dbReference type="NCBI Taxonomy" id="1344416"/>
    <lineage>
        <taxon>Eukaryota</taxon>
        <taxon>Fungi</taxon>
        <taxon>Fungi incertae sedis</taxon>
        <taxon>Chytridiomycota</taxon>
        <taxon>Chytridiomycota incertae sedis</taxon>
        <taxon>Monoblepharidomycetes</taxon>
        <taxon>Monoblepharidales</taxon>
        <taxon>Gonapodyaceae</taxon>
        <taxon>Gonapodya</taxon>
    </lineage>
</organism>
<feature type="domain" description="Thioredoxin" evidence="11">
    <location>
        <begin position="375"/>
        <end position="455"/>
    </location>
</feature>
<keyword evidence="4 9" id="KW-0808">Transferase</keyword>
<keyword evidence="6 9" id="KW-0198">Cysteine biosynthesis</keyword>
<keyword evidence="3 9" id="KW-0028">Amino-acid biosynthesis</keyword>
<evidence type="ECO:0000256" key="9">
    <source>
        <dbReference type="RuleBase" id="RU003985"/>
    </source>
</evidence>
<dbReference type="InterPro" id="IPR001216">
    <property type="entry name" value="P-phosphate_BS"/>
</dbReference>
<comment type="cofactor">
    <cofactor evidence="1 7 9">
        <name>pyridoxal 5'-phosphate</name>
        <dbReference type="ChEBI" id="CHEBI:597326"/>
    </cofactor>
</comment>
<feature type="binding site" evidence="7">
    <location>
        <position position="308"/>
    </location>
    <ligand>
        <name>pyridoxal 5'-phosphate</name>
        <dbReference type="ChEBI" id="CHEBI:597326"/>
    </ligand>
</feature>
<evidence type="ECO:0000256" key="1">
    <source>
        <dbReference type="ARBA" id="ARBA00001933"/>
    </source>
</evidence>
<dbReference type="EMBL" id="KQ965735">
    <property type="protein sequence ID" value="KXS20460.1"/>
    <property type="molecule type" value="Genomic_DNA"/>
</dbReference>
<dbReference type="Proteomes" id="UP000070544">
    <property type="component" value="Unassembled WGS sequence"/>
</dbReference>
<comment type="similarity">
    <text evidence="2 9">Belongs to the cysteine synthase/cystathionine beta-synthase family.</text>
</comment>
<evidence type="ECO:0000256" key="2">
    <source>
        <dbReference type="ARBA" id="ARBA00007103"/>
    </source>
</evidence>
<evidence type="ECO:0000256" key="7">
    <source>
        <dbReference type="PIRSR" id="PIRSR605856-50"/>
    </source>
</evidence>
<dbReference type="PROSITE" id="PS00901">
    <property type="entry name" value="CYS_SYNTHASE"/>
    <property type="match status" value="1"/>
</dbReference>
<keyword evidence="13" id="KW-1185">Reference proteome</keyword>
<evidence type="ECO:0000256" key="3">
    <source>
        <dbReference type="ARBA" id="ARBA00022605"/>
    </source>
</evidence>
<evidence type="ECO:0000256" key="4">
    <source>
        <dbReference type="ARBA" id="ARBA00022679"/>
    </source>
</evidence>
<dbReference type="InterPro" id="IPR005858">
    <property type="entry name" value="CysM"/>
</dbReference>
<dbReference type="Gene3D" id="3.40.50.1100">
    <property type="match status" value="2"/>
</dbReference>
<feature type="binding site" evidence="7">
    <location>
        <position position="125"/>
    </location>
    <ligand>
        <name>pyridoxal 5'-phosphate</name>
        <dbReference type="ChEBI" id="CHEBI:597326"/>
    </ligand>
</feature>
<dbReference type="InterPro" id="IPR005856">
    <property type="entry name" value="Cys_synth"/>
</dbReference>
<dbReference type="GO" id="GO:0006535">
    <property type="term" value="P:cysteine biosynthetic process from serine"/>
    <property type="evidence" value="ECO:0007669"/>
    <property type="project" value="UniProtKB-UniRule"/>
</dbReference>
<keyword evidence="5 7" id="KW-0663">Pyridoxal phosphate</keyword>
<comment type="catalytic activity">
    <reaction evidence="9">
        <text>O-acetyl-L-serine + hydrogen sulfide = L-cysteine + acetate</text>
        <dbReference type="Rhea" id="RHEA:14829"/>
        <dbReference type="ChEBI" id="CHEBI:29919"/>
        <dbReference type="ChEBI" id="CHEBI:30089"/>
        <dbReference type="ChEBI" id="CHEBI:35235"/>
        <dbReference type="ChEBI" id="CHEBI:58340"/>
        <dbReference type="EC" id="2.5.1.47"/>
    </reaction>
</comment>
<dbReference type="NCBIfam" id="TIGR01136">
    <property type="entry name" value="cysKM"/>
    <property type="match status" value="1"/>
</dbReference>
<evidence type="ECO:0000259" key="10">
    <source>
        <dbReference type="Pfam" id="PF00291"/>
    </source>
</evidence>
<dbReference type="Pfam" id="PF00291">
    <property type="entry name" value="PALP"/>
    <property type="match status" value="1"/>
</dbReference>
<dbReference type="AlphaFoldDB" id="A0A139AUP3"/>
<dbReference type="NCBIfam" id="NF008735">
    <property type="entry name" value="PRK11761.1"/>
    <property type="match status" value="1"/>
</dbReference>
<dbReference type="PANTHER" id="PTHR10314">
    <property type="entry name" value="CYSTATHIONINE BETA-SYNTHASE"/>
    <property type="match status" value="1"/>
</dbReference>
<dbReference type="NCBIfam" id="TIGR01138">
    <property type="entry name" value="cysM"/>
    <property type="match status" value="1"/>
</dbReference>
<feature type="domain" description="Tryptophan synthase beta chain-like PALP" evidence="10">
    <location>
        <begin position="47"/>
        <end position="334"/>
    </location>
</feature>
<evidence type="ECO:0000256" key="8">
    <source>
        <dbReference type="PIRSR" id="PIRSR605856-51"/>
    </source>
</evidence>
<evidence type="ECO:0000313" key="13">
    <source>
        <dbReference type="Proteomes" id="UP000070544"/>
    </source>
</evidence>
<dbReference type="SUPFAM" id="SSF52833">
    <property type="entry name" value="Thioredoxin-like"/>
    <property type="match status" value="1"/>
</dbReference>
<dbReference type="InterPro" id="IPR050214">
    <property type="entry name" value="Cys_Synth/Cystath_Beta-Synth"/>
</dbReference>
<dbReference type="OrthoDB" id="10259545at2759"/>
<accession>A0A139AUP3</accession>
<proteinExistence type="inferred from homology"/>
<gene>
    <name evidence="12" type="ORF">M427DRAFT_108009</name>
</gene>
<protein>
    <recommendedName>
        <fullName evidence="9">Cysteine synthase</fullName>
        <ecNumber evidence="9">2.5.1.47</ecNumber>
    </recommendedName>
</protein>
<dbReference type="InterPro" id="IPR010357">
    <property type="entry name" value="TXNDC17_dom"/>
</dbReference>
<dbReference type="EC" id="2.5.1.47" evidence="9"/>
<dbReference type="Gene3D" id="3.40.30.10">
    <property type="entry name" value="Glutaredoxin"/>
    <property type="match status" value="1"/>
</dbReference>
<sequence>MRRTALARISSSVSACTARKTASAAAAASLPHQSSPSSPELRFPTIESTVGNTPLVRLQRLIPPPALRPDGTFGDPSSNIVLAKLEGNNPAGSVKDRPALSMINEAERKGLIKPGDNLIEATSGNTGIALAMAAAIKGYKLTLIMPSNQSQERRSAMAAYGAKFIDAPPGAMEIARDMAADMAKRGLGVVLDQFANTDNPLAHIRTTGPEIWDQTGGRVTHFVSSMGTTGTAMGTGQYLKGRNPDIQIVGLQPTEGSSIAGIRRWQPEYLPKIFDRARLDDVVDIDQREAEEMMRAMARTEGIFAGISSGGAISAALRVSAMSRNAVIVCIVCDRGDRYLSTGLFAPEAGTEDPHPVPLDQFPSAAARLMAYPGPHYILFSASPDPSREDGLEWCPDVRRAVPSIRQLVRERGGTLLEVRVGQRSEWKDQRHPLRQPGWGIEVKGVPALVRWRAARSGNDRWGRSIGKELEGLASEEEARRVAERFLEATQHDE</sequence>
<dbReference type="InterPro" id="IPR036052">
    <property type="entry name" value="TrpB-like_PALP_sf"/>
</dbReference>
<evidence type="ECO:0000313" key="12">
    <source>
        <dbReference type="EMBL" id="KXS20460.1"/>
    </source>
</evidence>
<evidence type="ECO:0000259" key="11">
    <source>
        <dbReference type="Pfam" id="PF06110"/>
    </source>
</evidence>
<dbReference type="Pfam" id="PF06110">
    <property type="entry name" value="TXD17-like_Trx"/>
    <property type="match status" value="1"/>
</dbReference>
<reference evidence="12 13" key="1">
    <citation type="journal article" date="2015" name="Genome Biol. Evol.">
        <title>Phylogenomic analyses indicate that early fungi evolved digesting cell walls of algal ancestors of land plants.</title>
        <authorList>
            <person name="Chang Y."/>
            <person name="Wang S."/>
            <person name="Sekimoto S."/>
            <person name="Aerts A.L."/>
            <person name="Choi C."/>
            <person name="Clum A."/>
            <person name="LaButti K.M."/>
            <person name="Lindquist E.A."/>
            <person name="Yee Ngan C."/>
            <person name="Ohm R.A."/>
            <person name="Salamov A.A."/>
            <person name="Grigoriev I.V."/>
            <person name="Spatafora J.W."/>
            <person name="Berbee M.L."/>
        </authorList>
    </citation>
    <scope>NUCLEOTIDE SEQUENCE [LARGE SCALE GENOMIC DNA]</scope>
    <source>
        <strain evidence="12 13">JEL478</strain>
    </source>
</reference>
<dbReference type="CDD" id="cd01561">
    <property type="entry name" value="CBS_like"/>
    <property type="match status" value="1"/>
</dbReference>
<dbReference type="FunFam" id="3.40.50.1100:FF:000003">
    <property type="entry name" value="Cystathionine beta-synthase"/>
    <property type="match status" value="1"/>
</dbReference>